<feature type="compositionally biased region" description="Basic and acidic residues" evidence="1">
    <location>
        <begin position="82"/>
        <end position="92"/>
    </location>
</feature>
<sequence>MGNAPRHHHHRYAIVCRQGSSVASNVPGWCRRRIGLCCPALLADSFFFSALVLRPGHGVIKWGNQALPPLLCVLVGSSGSDLPRDAVRRHDPPYPNRSLGKGA</sequence>
<keyword evidence="3" id="KW-1185">Reference proteome</keyword>
<evidence type="ECO:0000256" key="1">
    <source>
        <dbReference type="SAM" id="MobiDB-lite"/>
    </source>
</evidence>
<evidence type="ECO:0000313" key="2">
    <source>
        <dbReference type="EMBL" id="KIK25977.1"/>
    </source>
</evidence>
<dbReference type="EMBL" id="KN833704">
    <property type="protein sequence ID" value="KIK25977.1"/>
    <property type="molecule type" value="Genomic_DNA"/>
</dbReference>
<protein>
    <submittedName>
        <fullName evidence="2">Uncharacterized protein</fullName>
    </submittedName>
</protein>
<gene>
    <name evidence="2" type="ORF">PISMIDRAFT_315580</name>
</gene>
<reference evidence="3" key="2">
    <citation type="submission" date="2015-01" db="EMBL/GenBank/DDBJ databases">
        <title>Evolutionary Origins and Diversification of the Mycorrhizal Mutualists.</title>
        <authorList>
            <consortium name="DOE Joint Genome Institute"/>
            <consortium name="Mycorrhizal Genomics Consortium"/>
            <person name="Kohler A."/>
            <person name="Kuo A."/>
            <person name="Nagy L.G."/>
            <person name="Floudas D."/>
            <person name="Copeland A."/>
            <person name="Barry K.W."/>
            <person name="Cichocki N."/>
            <person name="Veneault-Fourrey C."/>
            <person name="LaButti K."/>
            <person name="Lindquist E.A."/>
            <person name="Lipzen A."/>
            <person name="Lundell T."/>
            <person name="Morin E."/>
            <person name="Murat C."/>
            <person name="Riley R."/>
            <person name="Ohm R."/>
            <person name="Sun H."/>
            <person name="Tunlid A."/>
            <person name="Henrissat B."/>
            <person name="Grigoriev I.V."/>
            <person name="Hibbett D.S."/>
            <person name="Martin F."/>
        </authorList>
    </citation>
    <scope>NUCLEOTIDE SEQUENCE [LARGE SCALE GENOMIC DNA]</scope>
    <source>
        <strain evidence="3">441</strain>
    </source>
</reference>
<dbReference type="HOGENOM" id="CLU_2264781_0_0_1"/>
<name>A0A0C9ZUV8_9AGAM</name>
<dbReference type="AlphaFoldDB" id="A0A0C9ZUV8"/>
<proteinExistence type="predicted"/>
<reference evidence="2 3" key="1">
    <citation type="submission" date="2014-04" db="EMBL/GenBank/DDBJ databases">
        <authorList>
            <consortium name="DOE Joint Genome Institute"/>
            <person name="Kuo A."/>
            <person name="Kohler A."/>
            <person name="Costa M.D."/>
            <person name="Nagy L.G."/>
            <person name="Floudas D."/>
            <person name="Copeland A."/>
            <person name="Barry K.W."/>
            <person name="Cichocki N."/>
            <person name="Veneault-Fourrey C."/>
            <person name="LaButti K."/>
            <person name="Lindquist E.A."/>
            <person name="Lipzen A."/>
            <person name="Lundell T."/>
            <person name="Morin E."/>
            <person name="Murat C."/>
            <person name="Sun H."/>
            <person name="Tunlid A."/>
            <person name="Henrissat B."/>
            <person name="Grigoriev I.V."/>
            <person name="Hibbett D.S."/>
            <person name="Martin F."/>
            <person name="Nordberg H.P."/>
            <person name="Cantor M.N."/>
            <person name="Hua S.X."/>
        </authorList>
    </citation>
    <scope>NUCLEOTIDE SEQUENCE [LARGE SCALE GENOMIC DNA]</scope>
    <source>
        <strain evidence="2 3">441</strain>
    </source>
</reference>
<evidence type="ECO:0000313" key="3">
    <source>
        <dbReference type="Proteomes" id="UP000054018"/>
    </source>
</evidence>
<organism evidence="2 3">
    <name type="scientific">Pisolithus microcarpus 441</name>
    <dbReference type="NCBI Taxonomy" id="765257"/>
    <lineage>
        <taxon>Eukaryota</taxon>
        <taxon>Fungi</taxon>
        <taxon>Dikarya</taxon>
        <taxon>Basidiomycota</taxon>
        <taxon>Agaricomycotina</taxon>
        <taxon>Agaricomycetes</taxon>
        <taxon>Agaricomycetidae</taxon>
        <taxon>Boletales</taxon>
        <taxon>Sclerodermatineae</taxon>
        <taxon>Pisolithaceae</taxon>
        <taxon>Pisolithus</taxon>
    </lineage>
</organism>
<dbReference type="Proteomes" id="UP000054018">
    <property type="component" value="Unassembled WGS sequence"/>
</dbReference>
<feature type="region of interest" description="Disordered" evidence="1">
    <location>
        <begin position="80"/>
        <end position="103"/>
    </location>
</feature>
<accession>A0A0C9ZUV8</accession>